<accession>A0ABU8JPN2</accession>
<sequence length="161" mass="18580">MLSLKECTGSEIGEYCAIFVNEYKMDLIRNHQFSQLEAHQKANTTFNISFPDNQPAKNNSLLRITKILSDVPYHVGYIWLLYYPEEQSVFIMDFYISPEYRNKKIGHEAMNNVIAMLEKRQMATLKLRVEPDNQAAIGLYKKAGFDITGINMTHRITPKGV</sequence>
<reference evidence="4 5" key="1">
    <citation type="submission" date="2024-03" db="EMBL/GenBank/DDBJ databases">
        <title>Analysis of soft rot Pectobacteriaceae population diversity in US potato growing regions between 2016 and 2022.</title>
        <authorList>
            <person name="Ma X."/>
            <person name="Zhang X."/>
            <person name="Stodghill P."/>
            <person name="Rioux R."/>
            <person name="Babler B."/>
            <person name="Shrestha S."/>
            <person name="Babler B."/>
            <person name="Rivedal H."/>
            <person name="Frost K."/>
            <person name="Hao J."/>
            <person name="Secor G."/>
            <person name="Swingle B."/>
        </authorList>
    </citation>
    <scope>NUCLEOTIDE SEQUENCE [LARGE SCALE GENOMIC DNA]</scope>
    <source>
        <strain evidence="4 5">SR64</strain>
    </source>
</reference>
<feature type="domain" description="N-acetyltransferase" evidence="3">
    <location>
        <begin position="18"/>
        <end position="161"/>
    </location>
</feature>
<dbReference type="InterPro" id="IPR000182">
    <property type="entry name" value="GNAT_dom"/>
</dbReference>
<keyword evidence="5" id="KW-1185">Reference proteome</keyword>
<keyword evidence="2" id="KW-0012">Acyltransferase</keyword>
<keyword evidence="1" id="KW-0808">Transferase</keyword>
<dbReference type="Proteomes" id="UP001359469">
    <property type="component" value="Unassembled WGS sequence"/>
</dbReference>
<protein>
    <submittedName>
        <fullName evidence="4">GNAT family N-acetyltransferase</fullName>
    </submittedName>
</protein>
<gene>
    <name evidence="4" type="ORF">WCU84_17355</name>
</gene>
<dbReference type="PANTHER" id="PTHR42919:SF8">
    <property type="entry name" value="N-ALPHA-ACETYLTRANSFERASE 50"/>
    <property type="match status" value="1"/>
</dbReference>
<dbReference type="InterPro" id="IPR051556">
    <property type="entry name" value="N-term/lysine_N-AcTrnsfr"/>
</dbReference>
<name>A0ABU8JPN2_DICCH</name>
<evidence type="ECO:0000256" key="1">
    <source>
        <dbReference type="ARBA" id="ARBA00022679"/>
    </source>
</evidence>
<evidence type="ECO:0000313" key="4">
    <source>
        <dbReference type="EMBL" id="MEI7065405.1"/>
    </source>
</evidence>
<dbReference type="PROSITE" id="PS51186">
    <property type="entry name" value="GNAT"/>
    <property type="match status" value="1"/>
</dbReference>
<dbReference type="EMBL" id="JBBBOO010000015">
    <property type="protein sequence ID" value="MEI7065405.1"/>
    <property type="molecule type" value="Genomic_DNA"/>
</dbReference>
<proteinExistence type="predicted"/>
<evidence type="ECO:0000256" key="2">
    <source>
        <dbReference type="ARBA" id="ARBA00023315"/>
    </source>
</evidence>
<dbReference type="Pfam" id="PF00583">
    <property type="entry name" value="Acetyltransf_1"/>
    <property type="match status" value="1"/>
</dbReference>
<evidence type="ECO:0000313" key="5">
    <source>
        <dbReference type="Proteomes" id="UP001359469"/>
    </source>
</evidence>
<dbReference type="SUPFAM" id="SSF55729">
    <property type="entry name" value="Acyl-CoA N-acyltransferases (Nat)"/>
    <property type="match status" value="1"/>
</dbReference>
<dbReference type="RefSeq" id="WP_336730214.1">
    <property type="nucleotide sequence ID" value="NZ_JBBBOO010000015.1"/>
</dbReference>
<evidence type="ECO:0000259" key="3">
    <source>
        <dbReference type="PROSITE" id="PS51186"/>
    </source>
</evidence>
<dbReference type="InterPro" id="IPR016181">
    <property type="entry name" value="Acyl_CoA_acyltransferase"/>
</dbReference>
<dbReference type="PANTHER" id="PTHR42919">
    <property type="entry name" value="N-ALPHA-ACETYLTRANSFERASE"/>
    <property type="match status" value="1"/>
</dbReference>
<comment type="caution">
    <text evidence="4">The sequence shown here is derived from an EMBL/GenBank/DDBJ whole genome shotgun (WGS) entry which is preliminary data.</text>
</comment>
<dbReference type="CDD" id="cd04301">
    <property type="entry name" value="NAT_SF"/>
    <property type="match status" value="1"/>
</dbReference>
<dbReference type="Gene3D" id="3.40.630.30">
    <property type="match status" value="1"/>
</dbReference>
<organism evidence="4 5">
    <name type="scientific">Dickeya chrysanthemi</name>
    <name type="common">Pectobacterium chrysanthemi</name>
    <name type="synonym">Erwinia chrysanthemi</name>
    <dbReference type="NCBI Taxonomy" id="556"/>
    <lineage>
        <taxon>Bacteria</taxon>
        <taxon>Pseudomonadati</taxon>
        <taxon>Pseudomonadota</taxon>
        <taxon>Gammaproteobacteria</taxon>
        <taxon>Enterobacterales</taxon>
        <taxon>Pectobacteriaceae</taxon>
        <taxon>Dickeya</taxon>
    </lineage>
</organism>